<proteinExistence type="inferred from homology"/>
<dbReference type="PROSITE" id="PS51186">
    <property type="entry name" value="GNAT"/>
    <property type="match status" value="1"/>
</dbReference>
<comment type="similarity">
    <text evidence="1">Belongs to the acetyltransferase family. RimI subfamily.</text>
</comment>
<dbReference type="CDD" id="cd04301">
    <property type="entry name" value="NAT_SF"/>
    <property type="match status" value="1"/>
</dbReference>
<sequence>MNPVPLVPITPYAAMLARIHAAAFAPLHRWDARAMQALIDMPGVLTVLAPEELDGEASGFIMARMIGDEAEILTFAVDPVCQRRGIGRDLLARCVRQAASAGVVSVFLEVARDNAGALGLYHAAGFAPVGLRRNYYPDGTDACVMQLRI</sequence>
<keyword evidence="1" id="KW-0963">Cytoplasm</keyword>
<accession>A0A181C6Q2</accession>
<comment type="subcellular location">
    <subcellularLocation>
        <location evidence="1">Cytoplasm</location>
    </subcellularLocation>
</comment>
<keyword evidence="3" id="KW-1185">Reference proteome</keyword>
<evidence type="ECO:0000313" key="3">
    <source>
        <dbReference type="Proteomes" id="UP000502533"/>
    </source>
</evidence>
<protein>
    <recommendedName>
        <fullName evidence="1">[Ribosomal protein bS18]-alanine N-acetyltransferase</fullName>
        <ecNumber evidence="1">2.3.1.266</ecNumber>
    </recommendedName>
</protein>
<dbReference type="GO" id="GO:0008999">
    <property type="term" value="F:protein-N-terminal-alanine acetyltransferase activity"/>
    <property type="evidence" value="ECO:0007669"/>
    <property type="project" value="UniProtKB-EC"/>
</dbReference>
<dbReference type="Pfam" id="PF00583">
    <property type="entry name" value="Acetyltransf_1"/>
    <property type="match status" value="1"/>
</dbReference>
<keyword evidence="2" id="KW-0689">Ribosomal protein</keyword>
<dbReference type="GO" id="GO:0005840">
    <property type="term" value="C:ribosome"/>
    <property type="evidence" value="ECO:0007669"/>
    <property type="project" value="UniProtKB-KW"/>
</dbReference>
<keyword evidence="2" id="KW-0687">Ribonucleoprotein</keyword>
<dbReference type="EMBL" id="CP050139">
    <property type="protein sequence ID" value="QIP34222.1"/>
    <property type="molecule type" value="Genomic_DNA"/>
</dbReference>
<reference evidence="2 3" key="1">
    <citation type="submission" date="2020-03" db="EMBL/GenBank/DDBJ databases">
        <title>Isolation of cellulose-producing strains, genome characterization and application of the synthesized cellulose films as an economical and sustainable material for piezoelectric sensor construction.</title>
        <authorList>
            <person name="Mangayil R.K."/>
        </authorList>
    </citation>
    <scope>NUCLEOTIDE SEQUENCE [LARGE SCALE GENOMIC DNA]</scope>
    <source>
        <strain evidence="2 3">ENS 9a1a</strain>
    </source>
</reference>
<dbReference type="EC" id="2.3.1.266" evidence="1"/>
<dbReference type="Gene3D" id="3.40.630.30">
    <property type="match status" value="1"/>
</dbReference>
<organism evidence="2 3">
    <name type="scientific">Komagataeibacter rhaeticus</name>
    <dbReference type="NCBI Taxonomy" id="215221"/>
    <lineage>
        <taxon>Bacteria</taxon>
        <taxon>Pseudomonadati</taxon>
        <taxon>Pseudomonadota</taxon>
        <taxon>Alphaproteobacteria</taxon>
        <taxon>Acetobacterales</taxon>
        <taxon>Acetobacteraceae</taxon>
        <taxon>Komagataeibacter</taxon>
    </lineage>
</organism>
<dbReference type="InterPro" id="IPR006464">
    <property type="entry name" value="AcTrfase_RimI/Ard1"/>
</dbReference>
<keyword evidence="2" id="KW-0808">Transferase</keyword>
<evidence type="ECO:0000313" key="2">
    <source>
        <dbReference type="EMBL" id="QIP34222.1"/>
    </source>
</evidence>
<dbReference type="AlphaFoldDB" id="A0A181C6Q2"/>
<name>A0A181C6Q2_9PROT</name>
<dbReference type="GeneID" id="85020671"/>
<dbReference type="KEGG" id="kre:GWK63_00755"/>
<comment type="catalytic activity">
    <reaction evidence="1">
        <text>N-terminal L-alanyl-[ribosomal protein bS18] + acetyl-CoA = N-terminal N(alpha)-acetyl-L-alanyl-[ribosomal protein bS18] + CoA + H(+)</text>
        <dbReference type="Rhea" id="RHEA:43756"/>
        <dbReference type="Rhea" id="RHEA-COMP:10676"/>
        <dbReference type="Rhea" id="RHEA-COMP:10677"/>
        <dbReference type="ChEBI" id="CHEBI:15378"/>
        <dbReference type="ChEBI" id="CHEBI:57287"/>
        <dbReference type="ChEBI" id="CHEBI:57288"/>
        <dbReference type="ChEBI" id="CHEBI:64718"/>
        <dbReference type="ChEBI" id="CHEBI:83683"/>
        <dbReference type="EC" id="2.3.1.266"/>
    </reaction>
</comment>
<dbReference type="RefSeq" id="WP_039998511.1">
    <property type="nucleotide sequence ID" value="NZ_CALMTF010000048.1"/>
</dbReference>
<gene>
    <name evidence="2" type="primary">rimI</name>
    <name evidence="2" type="ORF">GWK63_00755</name>
</gene>
<dbReference type="PANTHER" id="PTHR43617">
    <property type="entry name" value="L-AMINO ACID N-ACETYLTRANSFERASE"/>
    <property type="match status" value="1"/>
</dbReference>
<dbReference type="InterPro" id="IPR000182">
    <property type="entry name" value="GNAT_dom"/>
</dbReference>
<comment type="function">
    <text evidence="1">Acetylates the N-terminal alanine of ribosomal protein bS18.</text>
</comment>
<dbReference type="Proteomes" id="UP000502533">
    <property type="component" value="Chromosome"/>
</dbReference>
<dbReference type="InterPro" id="IPR050276">
    <property type="entry name" value="MshD_Acetyltransferase"/>
</dbReference>
<dbReference type="NCBIfam" id="TIGR01575">
    <property type="entry name" value="rimI"/>
    <property type="match status" value="1"/>
</dbReference>
<evidence type="ECO:0000256" key="1">
    <source>
        <dbReference type="RuleBase" id="RU363094"/>
    </source>
</evidence>
<dbReference type="GO" id="GO:0005737">
    <property type="term" value="C:cytoplasm"/>
    <property type="evidence" value="ECO:0007669"/>
    <property type="project" value="UniProtKB-SubCell"/>
</dbReference>
<dbReference type="InterPro" id="IPR016181">
    <property type="entry name" value="Acyl_CoA_acyltransferase"/>
</dbReference>
<dbReference type="SUPFAM" id="SSF55729">
    <property type="entry name" value="Acyl-CoA N-acyltransferases (Nat)"/>
    <property type="match status" value="1"/>
</dbReference>